<evidence type="ECO:0000259" key="5">
    <source>
        <dbReference type="Pfam" id="PF13407"/>
    </source>
</evidence>
<dbReference type="GO" id="GO:0030313">
    <property type="term" value="C:cell envelope"/>
    <property type="evidence" value="ECO:0007669"/>
    <property type="project" value="UniProtKB-SubCell"/>
</dbReference>
<evidence type="ECO:0000313" key="6">
    <source>
        <dbReference type="EMBL" id="KAB8037046.1"/>
    </source>
</evidence>
<dbReference type="PANTHER" id="PTHR46847">
    <property type="entry name" value="D-ALLOSE-BINDING PERIPLASMIC PROTEIN-RELATED"/>
    <property type="match status" value="1"/>
</dbReference>
<dbReference type="Pfam" id="PF13407">
    <property type="entry name" value="Peripla_BP_4"/>
    <property type="match status" value="1"/>
</dbReference>
<dbReference type="Proteomes" id="UP000437748">
    <property type="component" value="Unassembled WGS sequence"/>
</dbReference>
<dbReference type="InterPro" id="IPR025997">
    <property type="entry name" value="SBP_2_dom"/>
</dbReference>
<protein>
    <submittedName>
        <fullName evidence="6">Substrate-binding domain-containing protein</fullName>
    </submittedName>
</protein>
<dbReference type="CDD" id="cd06324">
    <property type="entry name" value="PBP1_ABC_sugar_binding-like"/>
    <property type="match status" value="1"/>
</dbReference>
<sequence>MLFYLNKKEKTFIKLFLFIFIIFFHNYANSISITFIVPGKSNEDFWVNSAEFTRAAALNLGFEFEVLYAERDRLYMLELAKNVSERKQKPDFVFIVNEKQAAPQMLQVLNKNKIHTILTHIDLTEDQKEVLKTPRENLKYWLATIYPDNVNAGYQIANEIYKKTKKNVKNKKNYSLVAINGDKSTKASLERELGLNQFLLEHKNITLYQIISAEWERQLAYEKMLLIQKRYHDIDMIWAANDPIALGALKAVKEKNRKPGKDIFIGGLNWQQEALQEIKNGSLSISLGGHFMTGACAVIILYDYLHGIDIKEKNYEMNLKIFSTINENEAEEYTKYLDRSHWKKINFKKLSKFLNPQLNDYDFDAKKILKSINNN</sequence>
<proteinExistence type="inferred from homology"/>
<keyword evidence="4" id="KW-1133">Transmembrane helix</keyword>
<keyword evidence="3" id="KW-0732">Signal</keyword>
<dbReference type="PANTHER" id="PTHR46847:SF2">
    <property type="entry name" value="ABC TRANSPORTER SUGAR-BINDING PROTEIN"/>
    <property type="match status" value="1"/>
</dbReference>
<gene>
    <name evidence="6" type="ORF">GCL60_14535</name>
</gene>
<comment type="subcellular location">
    <subcellularLocation>
        <location evidence="1">Cell envelope</location>
    </subcellularLocation>
</comment>
<dbReference type="Gene3D" id="3.40.50.2300">
    <property type="match status" value="2"/>
</dbReference>
<evidence type="ECO:0000256" key="2">
    <source>
        <dbReference type="ARBA" id="ARBA00007639"/>
    </source>
</evidence>
<dbReference type="GO" id="GO:0030246">
    <property type="term" value="F:carbohydrate binding"/>
    <property type="evidence" value="ECO:0007669"/>
    <property type="project" value="UniProtKB-ARBA"/>
</dbReference>
<comment type="similarity">
    <text evidence="2">Belongs to the bacterial solute-binding protein 2 family.</text>
</comment>
<evidence type="ECO:0000256" key="1">
    <source>
        <dbReference type="ARBA" id="ARBA00004196"/>
    </source>
</evidence>
<reference evidence="6 7" key="1">
    <citation type="submission" date="2019-10" db="EMBL/GenBank/DDBJ databases">
        <title>New species of Slilvanegrellaceae.</title>
        <authorList>
            <person name="Pitt A."/>
            <person name="Hahn M.W."/>
        </authorList>
    </citation>
    <scope>NUCLEOTIDE SEQUENCE [LARGE SCALE GENOMIC DNA]</scope>
    <source>
        <strain evidence="6 7">SP-Ram-0.45-NSY-1</strain>
    </source>
</reference>
<keyword evidence="4" id="KW-0472">Membrane</keyword>
<accession>A0A6N6VQ12</accession>
<dbReference type="RefSeq" id="WP_153421463.1">
    <property type="nucleotide sequence ID" value="NZ_WFLM01000005.1"/>
</dbReference>
<feature type="transmembrane region" description="Helical" evidence="4">
    <location>
        <begin position="12"/>
        <end position="28"/>
    </location>
</feature>
<feature type="domain" description="Periplasmic binding protein" evidence="5">
    <location>
        <begin position="33"/>
        <end position="307"/>
    </location>
</feature>
<dbReference type="InterPro" id="IPR028082">
    <property type="entry name" value="Peripla_BP_I"/>
</dbReference>
<dbReference type="OrthoDB" id="245475at2"/>
<dbReference type="EMBL" id="WFLM01000005">
    <property type="protein sequence ID" value="KAB8037046.1"/>
    <property type="molecule type" value="Genomic_DNA"/>
</dbReference>
<keyword evidence="4" id="KW-0812">Transmembrane</keyword>
<name>A0A6N6VQ12_9BACT</name>
<evidence type="ECO:0000313" key="7">
    <source>
        <dbReference type="Proteomes" id="UP000437748"/>
    </source>
</evidence>
<evidence type="ECO:0000256" key="4">
    <source>
        <dbReference type="SAM" id="Phobius"/>
    </source>
</evidence>
<keyword evidence="7" id="KW-1185">Reference proteome</keyword>
<organism evidence="6 7">
    <name type="scientific">Silvanigrella paludirubra</name>
    <dbReference type="NCBI Taxonomy" id="2499159"/>
    <lineage>
        <taxon>Bacteria</taxon>
        <taxon>Pseudomonadati</taxon>
        <taxon>Bdellovibrionota</taxon>
        <taxon>Oligoflexia</taxon>
        <taxon>Silvanigrellales</taxon>
        <taxon>Silvanigrellaceae</taxon>
        <taxon>Silvanigrella</taxon>
    </lineage>
</organism>
<comment type="caution">
    <text evidence="6">The sequence shown here is derived from an EMBL/GenBank/DDBJ whole genome shotgun (WGS) entry which is preliminary data.</text>
</comment>
<evidence type="ECO:0000256" key="3">
    <source>
        <dbReference type="ARBA" id="ARBA00022729"/>
    </source>
</evidence>
<dbReference type="AlphaFoldDB" id="A0A6N6VQ12"/>
<dbReference type="SUPFAM" id="SSF53822">
    <property type="entry name" value="Periplasmic binding protein-like I"/>
    <property type="match status" value="1"/>
</dbReference>